<dbReference type="InterPro" id="IPR000212">
    <property type="entry name" value="DNA_helicase_UvrD/REP"/>
</dbReference>
<keyword evidence="5 15" id="KW-0378">Hydrolase</keyword>
<evidence type="ECO:0000256" key="3">
    <source>
        <dbReference type="ARBA" id="ARBA00022741"/>
    </source>
</evidence>
<evidence type="ECO:0000256" key="12">
    <source>
        <dbReference type="ARBA" id="ARBA00034617"/>
    </source>
</evidence>
<dbReference type="PANTHER" id="PTHR11070">
    <property type="entry name" value="UVRD / RECB / PCRA DNA HELICASE FAMILY MEMBER"/>
    <property type="match status" value="1"/>
</dbReference>
<keyword evidence="10" id="KW-0234">DNA repair</keyword>
<dbReference type="Pfam" id="PF12705">
    <property type="entry name" value="PDDEXK_1"/>
    <property type="match status" value="1"/>
</dbReference>
<dbReference type="GO" id="GO:0005829">
    <property type="term" value="C:cytosol"/>
    <property type="evidence" value="ECO:0007669"/>
    <property type="project" value="TreeGrafter"/>
</dbReference>
<comment type="catalytic activity">
    <reaction evidence="12">
        <text>Couples ATP hydrolysis with the unwinding of duplex DNA by translocating in the 3'-5' direction.</text>
        <dbReference type="EC" id="5.6.2.4"/>
    </reaction>
</comment>
<keyword evidence="4" id="KW-0227">DNA damage</keyword>
<keyword evidence="6 15" id="KW-0347">Helicase</keyword>
<keyword evidence="11" id="KW-0413">Isomerase</keyword>
<dbReference type="GO" id="GO:0043138">
    <property type="term" value="F:3'-5' DNA helicase activity"/>
    <property type="evidence" value="ECO:0007669"/>
    <property type="project" value="UniProtKB-EC"/>
</dbReference>
<reference evidence="18 19" key="1">
    <citation type="journal article" date="2016" name="Nat. Commun.">
        <title>Thousands of microbial genomes shed light on interconnected biogeochemical processes in an aquifer system.</title>
        <authorList>
            <person name="Anantharaman K."/>
            <person name="Brown C.T."/>
            <person name="Hug L.A."/>
            <person name="Sharon I."/>
            <person name="Castelle C.J."/>
            <person name="Probst A.J."/>
            <person name="Thomas B.C."/>
            <person name="Singh A."/>
            <person name="Wilkins M.J."/>
            <person name="Karaoz U."/>
            <person name="Brodie E.L."/>
            <person name="Williams K.H."/>
            <person name="Hubbard S.S."/>
            <person name="Banfield J.F."/>
        </authorList>
    </citation>
    <scope>NUCLEOTIDE SEQUENCE [LARGE SCALE GENOMIC DNA]</scope>
</reference>
<dbReference type="Pfam" id="PF00580">
    <property type="entry name" value="UvrD-helicase"/>
    <property type="match status" value="1"/>
</dbReference>
<organism evidence="18 19">
    <name type="scientific">Candidatus Blackburnbacteria bacterium RIFCSPHIGHO2_12_FULL_41_13b</name>
    <dbReference type="NCBI Taxonomy" id="1797517"/>
    <lineage>
        <taxon>Bacteria</taxon>
        <taxon>Candidatus Blackburniibacteriota</taxon>
    </lineage>
</organism>
<dbReference type="EC" id="5.6.2.4" evidence="13"/>
<dbReference type="SUPFAM" id="SSF52540">
    <property type="entry name" value="P-loop containing nucleoside triphosphate hydrolases"/>
    <property type="match status" value="1"/>
</dbReference>
<evidence type="ECO:0000256" key="9">
    <source>
        <dbReference type="ARBA" id="ARBA00023125"/>
    </source>
</evidence>
<evidence type="ECO:0000259" key="17">
    <source>
        <dbReference type="PROSITE" id="PS51217"/>
    </source>
</evidence>
<dbReference type="GO" id="GO:0005524">
    <property type="term" value="F:ATP binding"/>
    <property type="evidence" value="ECO:0007669"/>
    <property type="project" value="UniProtKB-UniRule"/>
</dbReference>
<dbReference type="InterPro" id="IPR011335">
    <property type="entry name" value="Restrct_endonuc-II-like"/>
</dbReference>
<evidence type="ECO:0000256" key="8">
    <source>
        <dbReference type="ARBA" id="ARBA00022840"/>
    </source>
</evidence>
<dbReference type="CDD" id="cd17932">
    <property type="entry name" value="DEXQc_UvrD"/>
    <property type="match status" value="1"/>
</dbReference>
<dbReference type="GO" id="GO:0004527">
    <property type="term" value="F:exonuclease activity"/>
    <property type="evidence" value="ECO:0007669"/>
    <property type="project" value="UniProtKB-KW"/>
</dbReference>
<dbReference type="Gene3D" id="3.40.50.300">
    <property type="entry name" value="P-loop containing nucleotide triphosphate hydrolases"/>
    <property type="match status" value="2"/>
</dbReference>
<dbReference type="Gene3D" id="1.10.10.160">
    <property type="match status" value="1"/>
</dbReference>
<evidence type="ECO:0000256" key="11">
    <source>
        <dbReference type="ARBA" id="ARBA00023235"/>
    </source>
</evidence>
<accession>A0A1G1V6D0</accession>
<evidence type="ECO:0000256" key="4">
    <source>
        <dbReference type="ARBA" id="ARBA00022763"/>
    </source>
</evidence>
<comment type="caution">
    <text evidence="18">The sequence shown here is derived from an EMBL/GenBank/DDBJ whole genome shotgun (WGS) entry which is preliminary data.</text>
</comment>
<dbReference type="InterPro" id="IPR011604">
    <property type="entry name" value="PDDEXK-like_dom_sf"/>
</dbReference>
<dbReference type="EMBL" id="MHCA01000047">
    <property type="protein sequence ID" value="OGY10946.1"/>
    <property type="molecule type" value="Genomic_DNA"/>
</dbReference>
<dbReference type="GO" id="GO:0000725">
    <property type="term" value="P:recombinational repair"/>
    <property type="evidence" value="ECO:0007669"/>
    <property type="project" value="TreeGrafter"/>
</dbReference>
<comment type="similarity">
    <text evidence="1">Belongs to the helicase family. UvrD subfamily.</text>
</comment>
<dbReference type="GO" id="GO:0003677">
    <property type="term" value="F:DNA binding"/>
    <property type="evidence" value="ECO:0007669"/>
    <property type="project" value="UniProtKB-KW"/>
</dbReference>
<evidence type="ECO:0000256" key="5">
    <source>
        <dbReference type="ARBA" id="ARBA00022801"/>
    </source>
</evidence>
<dbReference type="InterPro" id="IPR014017">
    <property type="entry name" value="DNA_helicase_UvrD-like_C"/>
</dbReference>
<feature type="binding site" evidence="15">
    <location>
        <begin position="27"/>
        <end position="34"/>
    </location>
    <ligand>
        <name>ATP</name>
        <dbReference type="ChEBI" id="CHEBI:30616"/>
    </ligand>
</feature>
<evidence type="ECO:0000259" key="16">
    <source>
        <dbReference type="PROSITE" id="PS51198"/>
    </source>
</evidence>
<dbReference type="PROSITE" id="PS51198">
    <property type="entry name" value="UVRD_HELICASE_ATP_BIND"/>
    <property type="match status" value="1"/>
</dbReference>
<evidence type="ECO:0000256" key="15">
    <source>
        <dbReference type="PROSITE-ProRule" id="PRU00560"/>
    </source>
</evidence>
<evidence type="ECO:0000256" key="6">
    <source>
        <dbReference type="ARBA" id="ARBA00022806"/>
    </source>
</evidence>
<comment type="catalytic activity">
    <reaction evidence="14">
        <text>ATP + H2O = ADP + phosphate + H(+)</text>
        <dbReference type="Rhea" id="RHEA:13065"/>
        <dbReference type="ChEBI" id="CHEBI:15377"/>
        <dbReference type="ChEBI" id="CHEBI:15378"/>
        <dbReference type="ChEBI" id="CHEBI:30616"/>
        <dbReference type="ChEBI" id="CHEBI:43474"/>
        <dbReference type="ChEBI" id="CHEBI:456216"/>
        <dbReference type="EC" id="5.6.2.4"/>
    </reaction>
</comment>
<evidence type="ECO:0000256" key="13">
    <source>
        <dbReference type="ARBA" id="ARBA00034808"/>
    </source>
</evidence>
<gene>
    <name evidence="18" type="ORF">A3F61_02020</name>
</gene>
<dbReference type="InterPro" id="IPR014016">
    <property type="entry name" value="UvrD-like_ATP-bd"/>
</dbReference>
<dbReference type="PANTHER" id="PTHR11070:SF48">
    <property type="entry name" value="ATP-DEPENDENT HELICASE_NUCLEASE SUBUNIT A"/>
    <property type="match status" value="1"/>
</dbReference>
<keyword evidence="8 15" id="KW-0067">ATP-binding</keyword>
<dbReference type="STRING" id="1797517.A3F61_02020"/>
<dbReference type="AlphaFoldDB" id="A0A1G1V6D0"/>
<keyword evidence="2" id="KW-0540">Nuclease</keyword>
<feature type="domain" description="UvrD-like helicase ATP-binding" evidence="16">
    <location>
        <begin position="6"/>
        <end position="299"/>
    </location>
</feature>
<feature type="domain" description="UvrD-like helicase C-terminal" evidence="17">
    <location>
        <begin position="300"/>
        <end position="603"/>
    </location>
</feature>
<evidence type="ECO:0000256" key="10">
    <source>
        <dbReference type="ARBA" id="ARBA00023204"/>
    </source>
</evidence>
<name>A0A1G1V6D0_9BACT</name>
<evidence type="ECO:0000256" key="1">
    <source>
        <dbReference type="ARBA" id="ARBA00009922"/>
    </source>
</evidence>
<evidence type="ECO:0000256" key="7">
    <source>
        <dbReference type="ARBA" id="ARBA00022839"/>
    </source>
</evidence>
<protein>
    <recommendedName>
        <fullName evidence="13">DNA 3'-5' helicase</fullName>
        <ecNumber evidence="13">5.6.2.4</ecNumber>
    </recommendedName>
</protein>
<evidence type="ECO:0000256" key="14">
    <source>
        <dbReference type="ARBA" id="ARBA00048988"/>
    </source>
</evidence>
<dbReference type="PROSITE" id="PS51217">
    <property type="entry name" value="UVRD_HELICASE_CTER"/>
    <property type="match status" value="1"/>
</dbReference>
<evidence type="ECO:0000313" key="19">
    <source>
        <dbReference type="Proteomes" id="UP000178272"/>
    </source>
</evidence>
<dbReference type="InterPro" id="IPR027417">
    <property type="entry name" value="P-loop_NTPase"/>
</dbReference>
<keyword evidence="3 15" id="KW-0547">Nucleotide-binding</keyword>
<evidence type="ECO:0000313" key="18">
    <source>
        <dbReference type="EMBL" id="OGY10946.1"/>
    </source>
</evidence>
<dbReference type="SUPFAM" id="SSF52980">
    <property type="entry name" value="Restriction endonuclease-like"/>
    <property type="match status" value="1"/>
</dbReference>
<dbReference type="InterPro" id="IPR013986">
    <property type="entry name" value="DExx_box_DNA_helicase_dom_sf"/>
</dbReference>
<keyword evidence="7" id="KW-0269">Exonuclease</keyword>
<dbReference type="GO" id="GO:0033202">
    <property type="term" value="C:DNA helicase complex"/>
    <property type="evidence" value="ECO:0007669"/>
    <property type="project" value="TreeGrafter"/>
</dbReference>
<dbReference type="Gene3D" id="3.90.320.10">
    <property type="match status" value="1"/>
</dbReference>
<dbReference type="Gene3D" id="1.10.486.10">
    <property type="entry name" value="PCRA, domain 4"/>
    <property type="match status" value="1"/>
</dbReference>
<proteinExistence type="inferred from homology"/>
<dbReference type="InterPro" id="IPR038726">
    <property type="entry name" value="PDDEXK_AddAB-type"/>
</dbReference>
<evidence type="ECO:0000256" key="2">
    <source>
        <dbReference type="ARBA" id="ARBA00022722"/>
    </source>
</evidence>
<dbReference type="Pfam" id="PF13361">
    <property type="entry name" value="UvrD_C"/>
    <property type="match status" value="1"/>
</dbReference>
<dbReference type="Proteomes" id="UP000178272">
    <property type="component" value="Unassembled WGS sequence"/>
</dbReference>
<keyword evidence="9" id="KW-0238">DNA-binding</keyword>
<sequence>MASDNLQLNKEQKEAIEHGEGPLLIVAGAGTGKTTVVTERIKHLIISGRALSQEILALTFTEKASREMEERVDIAMPYGYTQMWISTFHSFCDRVLRNESLSIGLDTRFRLMTEAESIRFLRKNLFNLELSYFRPLGNPTRFIAGILQHFSRLKDEDILSEEYLKWAKKQDKDNSETKKWQELANAYIKYEDLKAEKGLMDYADLISNTLKLFRERKDVLARYHKQFKYILVDEFQDTNIAQNELVKLLVNDNENLTVVADDDQSIYKWRGAAVSNVIQFRKNYPKAKVVALTQNYRSTQAVLDAAYRLIQNNNPDRLEVTEKIDKKLKAVNSDLTPIGSELIGVNKEKGFEPEFIYTERVEDEADLVAKKVLHLVETEKRNYSDFAVLVRANNHAEPFSRAFSRLGIPFQFLGPGQLFSQEEVRELIAYLKVLYNFEDSAAFYKVLTMDCFAISARDLAVIANYARKNNLSFFETTELTDKLAITDSAKDKLKKLIEMIHKHLKLIPRETAGQILYKFLEESGILQKLGNSQSLGDEKRAQNISKLFDRLKSFETQNEDASIYAVVDWIDLSLEVGESPLAADFDWGSENAVNILTIHSSKGLEFPVVFVVNLVAQRFPTQDRKEQIPIPEELIKEILPQGDYHLQEERRLYYVALTRAKERVFVTAADYYGEGKREKKLSPFVAETFGSRSIAPVKSIEVEQFSVLSFSPFSPPASQSNLQPLISNLPHTVNYLSYSQIDCFKICPLHYKLRYVLGIPTQASAPLSFGSSLHYVMRDFSGMLMAGSLNEPKKTIWNLLDKFWSSVGYEDKKHELEMKKRGREYLANYLKSDLFKPDTSPVLLEQKFTFGLNSDLKIGGVIDRVDETKNGIEIIDYKTTDFTHKEEPTERELRKDLQLSVYAMAANKVHEAPLGRDLEEVTLSLYYFDLGKKVSTTRTVEELEDAAQEIMKVKEAIETSDFSCNKGFFCRECEYKMFCGVNG</sequence>